<dbReference type="AlphaFoldDB" id="A0A1W6L684"/>
<evidence type="ECO:0000313" key="1">
    <source>
        <dbReference type="EMBL" id="ARN19716.1"/>
    </source>
</evidence>
<evidence type="ECO:0000313" key="2">
    <source>
        <dbReference type="Proteomes" id="UP000193427"/>
    </source>
</evidence>
<protein>
    <submittedName>
        <fullName evidence="1">Uncharacterized protein</fullName>
    </submittedName>
</protein>
<dbReference type="PROSITE" id="PS50887">
    <property type="entry name" value="GGDEF"/>
    <property type="match status" value="1"/>
</dbReference>
<dbReference type="EMBL" id="CP015118">
    <property type="protein sequence ID" value="ARN19716.1"/>
    <property type="molecule type" value="Genomic_DNA"/>
</dbReference>
<accession>A0A1W6L684</accession>
<dbReference type="OrthoDB" id="5914567at2"/>
<dbReference type="SUPFAM" id="SSF55073">
    <property type="entry name" value="Nucleotide cyclase"/>
    <property type="match status" value="1"/>
</dbReference>
<sequence length="299" mass="32905">MTPQNRNLQHLFLLAAAAVALLFAATGSPKPPSAWRGIDLLGEGGTAVMAAAWMRIVLASRPAGQVTLRLALGLGLLALGAWADTLDEVFSMHAAPWRVDKWLESGLTPLGMLLLTLGLMGWRREQFQLSEHMHQRERLFREHRGFDRITQLASTDYLREQIALDQDAGTPPASALLMLEIDGLQALLRQHDRRDGVRALRSVTHQLLLNLRPEDLLCRHAGDRFLVLLPRTALSEGQRTARHLARMVQGMRFHTLRGERVALDLRTAAVTVAGDASALLSQLNRMLEAAPAGAEPVTA</sequence>
<dbReference type="InterPro" id="IPR043128">
    <property type="entry name" value="Rev_trsase/Diguanyl_cyclase"/>
</dbReference>
<dbReference type="NCBIfam" id="TIGR00254">
    <property type="entry name" value="GGDEF"/>
    <property type="match status" value="1"/>
</dbReference>
<dbReference type="Gene3D" id="3.30.70.270">
    <property type="match status" value="1"/>
</dbReference>
<dbReference type="InterPro" id="IPR000160">
    <property type="entry name" value="GGDEF_dom"/>
</dbReference>
<dbReference type="SMART" id="SM00267">
    <property type="entry name" value="GGDEF"/>
    <property type="match status" value="1"/>
</dbReference>
<organism evidence="1 2">
    <name type="scientific">Piscinibacter gummiphilus</name>
    <dbReference type="NCBI Taxonomy" id="946333"/>
    <lineage>
        <taxon>Bacteria</taxon>
        <taxon>Pseudomonadati</taxon>
        <taxon>Pseudomonadota</taxon>
        <taxon>Betaproteobacteria</taxon>
        <taxon>Burkholderiales</taxon>
        <taxon>Sphaerotilaceae</taxon>
        <taxon>Piscinibacter</taxon>
    </lineage>
</organism>
<gene>
    <name evidence="1" type="ORF">A4W93_07210</name>
</gene>
<dbReference type="STRING" id="946333.A4W93_07210"/>
<proteinExistence type="predicted"/>
<name>A0A1W6L684_9BURK</name>
<reference evidence="1 2" key="1">
    <citation type="submission" date="2016-04" db="EMBL/GenBank/DDBJ databases">
        <title>Complete genome sequence of natural rubber-degrading, novel Gram-negative bacterium, Rhizobacter gummiphilus strain NS21.</title>
        <authorList>
            <person name="Tabata M."/>
            <person name="Kasai D."/>
            <person name="Fukuda M."/>
        </authorList>
    </citation>
    <scope>NUCLEOTIDE SEQUENCE [LARGE SCALE GENOMIC DNA]</scope>
    <source>
        <strain evidence="1 2">NS21</strain>
    </source>
</reference>
<dbReference type="Proteomes" id="UP000193427">
    <property type="component" value="Chromosome"/>
</dbReference>
<dbReference type="Pfam" id="PF00990">
    <property type="entry name" value="GGDEF"/>
    <property type="match status" value="1"/>
</dbReference>
<dbReference type="KEGG" id="rgu:A4W93_07210"/>
<keyword evidence="2" id="KW-1185">Reference proteome</keyword>
<dbReference type="RefSeq" id="WP_085749981.1">
    <property type="nucleotide sequence ID" value="NZ_BSPR01000008.1"/>
</dbReference>
<dbReference type="InterPro" id="IPR029787">
    <property type="entry name" value="Nucleotide_cyclase"/>
</dbReference>